<comment type="caution">
    <text evidence="2">The sequence shown here is derived from an EMBL/GenBank/DDBJ whole genome shotgun (WGS) entry which is preliminary data.</text>
</comment>
<sequence length="85" mass="9630">MKDDLKFFSDSIFSIICLIVMIGIITLAGMAVLSFLTDTVGLSFKFIFIVAIIITVIAGWTNAARQSQREDPELYQRLRSRSQRK</sequence>
<evidence type="ECO:0000313" key="2">
    <source>
        <dbReference type="EMBL" id="TFV07969.1"/>
    </source>
</evidence>
<feature type="transmembrane region" description="Helical" evidence="1">
    <location>
        <begin position="42"/>
        <end position="60"/>
    </location>
</feature>
<keyword evidence="1" id="KW-0812">Transmembrane</keyword>
<dbReference type="Proteomes" id="UP000297396">
    <property type="component" value="Unassembled WGS sequence"/>
</dbReference>
<accession>A0A4Y9JST0</accession>
<evidence type="ECO:0000313" key="3">
    <source>
        <dbReference type="Proteomes" id="UP000297396"/>
    </source>
</evidence>
<reference evidence="2 3" key="1">
    <citation type="submission" date="2019-03" db="EMBL/GenBank/DDBJ databases">
        <title>Diversity of the mouse oral microbiome.</title>
        <authorList>
            <person name="Joseph S."/>
            <person name="Aduse-Opoku J."/>
            <person name="Curtis M."/>
            <person name="Wade W."/>
            <person name="Hashim A."/>
        </authorList>
    </citation>
    <scope>NUCLEOTIDE SEQUENCE [LARGE SCALE GENOMIC DNA]</scope>
    <source>
        <strain evidence="2 3">WT12</strain>
    </source>
</reference>
<dbReference type="EMBL" id="SPPA01000033">
    <property type="protein sequence ID" value="TFV07969.1"/>
    <property type="molecule type" value="Genomic_DNA"/>
</dbReference>
<protein>
    <submittedName>
        <fullName evidence="2">Uncharacterized protein</fullName>
    </submittedName>
</protein>
<keyword evidence="1" id="KW-0472">Membrane</keyword>
<keyword evidence="1" id="KW-1133">Transmembrane helix</keyword>
<feature type="transmembrane region" description="Helical" evidence="1">
    <location>
        <begin position="12"/>
        <end position="36"/>
    </location>
</feature>
<evidence type="ECO:0000256" key="1">
    <source>
        <dbReference type="SAM" id="Phobius"/>
    </source>
</evidence>
<dbReference type="AlphaFoldDB" id="A0A4Y9JST0"/>
<organism evidence="2 3">
    <name type="scientific">Muribacter muris</name>
    <dbReference type="NCBI Taxonomy" id="67855"/>
    <lineage>
        <taxon>Bacteria</taxon>
        <taxon>Pseudomonadati</taxon>
        <taxon>Pseudomonadota</taxon>
        <taxon>Gammaproteobacteria</taxon>
        <taxon>Pasteurellales</taxon>
        <taxon>Pasteurellaceae</taxon>
        <taxon>Muribacter</taxon>
    </lineage>
</organism>
<proteinExistence type="predicted"/>
<name>A0A4Y9JST0_9PAST</name>
<gene>
    <name evidence="2" type="ORF">E4T80_11470</name>
</gene>
<dbReference type="RefSeq" id="WP_135058525.1">
    <property type="nucleotide sequence ID" value="NZ_JADGLC010000033.1"/>
</dbReference>